<feature type="non-terminal residue" evidence="1">
    <location>
        <position position="156"/>
    </location>
</feature>
<accession>A0A5J4TGC1</accession>
<reference evidence="1 2" key="1">
    <citation type="submission" date="2019-03" db="EMBL/GenBank/DDBJ databases">
        <title>Single cell metagenomics reveals metabolic interactions within the superorganism composed of flagellate Streblomastix strix and complex community of Bacteroidetes bacteria on its surface.</title>
        <authorList>
            <person name="Treitli S.C."/>
            <person name="Kolisko M."/>
            <person name="Husnik F."/>
            <person name="Keeling P."/>
            <person name="Hampl V."/>
        </authorList>
    </citation>
    <scope>NUCLEOTIDE SEQUENCE [LARGE SCALE GENOMIC DNA]</scope>
    <source>
        <strain evidence="1">ST1C</strain>
    </source>
</reference>
<comment type="caution">
    <text evidence="1">The sequence shown here is derived from an EMBL/GenBank/DDBJ whole genome shotgun (WGS) entry which is preliminary data.</text>
</comment>
<gene>
    <name evidence="1" type="ORF">EZS28_047164</name>
</gene>
<dbReference type="Proteomes" id="UP000324800">
    <property type="component" value="Unassembled WGS sequence"/>
</dbReference>
<evidence type="ECO:0000313" key="1">
    <source>
        <dbReference type="EMBL" id="KAA6357308.1"/>
    </source>
</evidence>
<name>A0A5J4TGC1_9EUKA</name>
<evidence type="ECO:0000313" key="2">
    <source>
        <dbReference type="Proteomes" id="UP000324800"/>
    </source>
</evidence>
<dbReference type="EMBL" id="SNRW01031619">
    <property type="protein sequence ID" value="KAA6357308.1"/>
    <property type="molecule type" value="Genomic_DNA"/>
</dbReference>
<organism evidence="1 2">
    <name type="scientific">Streblomastix strix</name>
    <dbReference type="NCBI Taxonomy" id="222440"/>
    <lineage>
        <taxon>Eukaryota</taxon>
        <taxon>Metamonada</taxon>
        <taxon>Preaxostyla</taxon>
        <taxon>Oxymonadida</taxon>
        <taxon>Streblomastigidae</taxon>
        <taxon>Streblomastix</taxon>
    </lineage>
</organism>
<proteinExistence type="predicted"/>
<protein>
    <submittedName>
        <fullName evidence="1">Uncharacterized protein</fullName>
    </submittedName>
</protein>
<dbReference type="AlphaFoldDB" id="A0A5J4TGC1"/>
<sequence length="156" mass="18540">MQAHRWIAAIIRQNRVKIRWLARIIGKLNLLRLQIRRRGLRMRNLYKYSTYAAITIGRNSRIEIWKCLLIEIYWWKSQILHNLSFGAQLISHQAIFRTDASETKLDATETIIETGLKEMYENSWNRNSKLTSSNWRKVAEILQGLQRFAASPRQNQ</sequence>